<dbReference type="Gene3D" id="3.40.50.720">
    <property type="entry name" value="NAD(P)-binding Rossmann-like Domain"/>
    <property type="match status" value="1"/>
</dbReference>
<dbReference type="RefSeq" id="XP_003002873.1">
    <property type="nucleotide sequence ID" value="XM_003002827.1"/>
</dbReference>
<dbReference type="InterPro" id="IPR002347">
    <property type="entry name" value="SDR_fam"/>
</dbReference>
<dbReference type="OrthoDB" id="191139at2759"/>
<evidence type="ECO:0000256" key="2">
    <source>
        <dbReference type="ARBA" id="ARBA00023002"/>
    </source>
</evidence>
<evidence type="ECO:0000313" key="4">
    <source>
        <dbReference type="Proteomes" id="UP000008698"/>
    </source>
</evidence>
<dbReference type="SUPFAM" id="SSF51735">
    <property type="entry name" value="NAD(P)-binding Rossmann-fold domains"/>
    <property type="match status" value="1"/>
</dbReference>
<gene>
    <name evidence="3" type="ORF">VDBG_06435</name>
</gene>
<dbReference type="PANTHER" id="PTHR24320">
    <property type="entry name" value="RETINOL DEHYDROGENASE"/>
    <property type="match status" value="1"/>
</dbReference>
<proteinExistence type="inferred from homology"/>
<keyword evidence="2" id="KW-0560">Oxidoreductase</keyword>
<dbReference type="Pfam" id="PF00106">
    <property type="entry name" value="adh_short"/>
    <property type="match status" value="1"/>
</dbReference>
<dbReference type="InterPro" id="IPR036291">
    <property type="entry name" value="NAD(P)-bd_dom_sf"/>
</dbReference>
<accession>C9SNG0</accession>
<dbReference type="GO" id="GO:0016491">
    <property type="term" value="F:oxidoreductase activity"/>
    <property type="evidence" value="ECO:0007669"/>
    <property type="project" value="UniProtKB-KW"/>
</dbReference>
<dbReference type="GeneID" id="9536146"/>
<dbReference type="PRINTS" id="PR00081">
    <property type="entry name" value="GDHRDH"/>
</dbReference>
<dbReference type="eggNOG" id="KOG1208">
    <property type="taxonomic scope" value="Eukaryota"/>
</dbReference>
<dbReference type="EMBL" id="DS985221">
    <property type="protein sequence ID" value="EEY20325.1"/>
    <property type="molecule type" value="Genomic_DNA"/>
</dbReference>
<organism evidence="4">
    <name type="scientific">Verticillium alfalfae (strain VaMs.102 / ATCC MYA-4576 / FGSC 10136)</name>
    <name type="common">Verticillium wilt of alfalfa</name>
    <name type="synonym">Verticillium albo-atrum</name>
    <dbReference type="NCBI Taxonomy" id="526221"/>
    <lineage>
        <taxon>Eukaryota</taxon>
        <taxon>Fungi</taxon>
        <taxon>Dikarya</taxon>
        <taxon>Ascomycota</taxon>
        <taxon>Pezizomycotina</taxon>
        <taxon>Sordariomycetes</taxon>
        <taxon>Hypocreomycetidae</taxon>
        <taxon>Glomerellales</taxon>
        <taxon>Plectosphaerellaceae</taxon>
        <taxon>Verticillium</taxon>
    </lineage>
</organism>
<reference evidence="4" key="1">
    <citation type="journal article" date="2011" name="PLoS Pathog.">
        <title>Comparative genomics yields insights into niche adaptation of plant vascular wilt pathogens.</title>
        <authorList>
            <person name="Klosterman S.J."/>
            <person name="Subbarao K.V."/>
            <person name="Kang S."/>
            <person name="Veronese P."/>
            <person name="Gold S.E."/>
            <person name="Thomma B.P.H.J."/>
            <person name="Chen Z."/>
            <person name="Henrissat B."/>
            <person name="Lee Y.-H."/>
            <person name="Park J."/>
            <person name="Garcia-Pedrajas M.D."/>
            <person name="Barbara D.J."/>
            <person name="Anchieta A."/>
            <person name="de Jonge R."/>
            <person name="Santhanam P."/>
            <person name="Maruthachalam K."/>
            <person name="Atallah Z."/>
            <person name="Amyotte S.G."/>
            <person name="Paz Z."/>
            <person name="Inderbitzin P."/>
            <person name="Hayes R.J."/>
            <person name="Heiman D.I."/>
            <person name="Young S."/>
            <person name="Zeng Q."/>
            <person name="Engels R."/>
            <person name="Galagan J."/>
            <person name="Cuomo C.A."/>
            <person name="Dobinson K.F."/>
            <person name="Ma L.-J."/>
        </authorList>
    </citation>
    <scope>NUCLEOTIDE SEQUENCE [LARGE SCALE GENOMIC DNA]</scope>
    <source>
        <strain evidence="4">VaMs.102 / ATCC MYA-4576 / FGSC 10136</strain>
    </source>
</reference>
<evidence type="ECO:0000256" key="1">
    <source>
        <dbReference type="ARBA" id="ARBA00006484"/>
    </source>
</evidence>
<sequence>MSTPTFDHDTKASDLVRHYAVNIVNKTILVTGVSPSGLGGSFMQQIAPSKPAKLILAGRMPAKLQKLVYEIASTHPEIKVKTLELDLASFSNVRKAAEMVIALPDISHIDVLVNNAGIMAVPFSLTEDGFDTQFQTCHLGHFLFTSLIMNKILASKEPRIVNISSNGHRLGTMRWTDYNFSDGKYYEKWAAYGQAKTANILMGIALAKKPGDRGLLAFSLHPGGIMTNLVYHHTAPFDDFVEDLRQADARVGTRFMWGFEKTGGKFKDLDEGVATHVFRPLTQQSQRTTVATLTTVSSQIPLKNRSIPGQ</sequence>
<dbReference type="Proteomes" id="UP000008698">
    <property type="component" value="Unassembled WGS sequence"/>
</dbReference>
<protein>
    <submittedName>
        <fullName evidence="3">WW domain-containing oxidoreductase</fullName>
    </submittedName>
</protein>
<keyword evidence="4" id="KW-1185">Reference proteome</keyword>
<dbReference type="HOGENOM" id="CLU_010194_44_0_1"/>
<evidence type="ECO:0000313" key="3">
    <source>
        <dbReference type="EMBL" id="EEY20325.1"/>
    </source>
</evidence>
<dbReference type="AlphaFoldDB" id="C9SNG0"/>
<name>C9SNG0_VERA1</name>
<dbReference type="KEGG" id="val:VDBG_06435"/>
<dbReference type="OMA" id="NQGVATH"/>
<comment type="similarity">
    <text evidence="1">Belongs to the short-chain dehydrogenases/reductases (SDR) family.</text>
</comment>
<dbReference type="PANTHER" id="PTHR24320:SF283">
    <property type="entry name" value="RETINOL DEHYDROGENASE 11"/>
    <property type="match status" value="1"/>
</dbReference>